<feature type="transmembrane region" description="Helical" evidence="1">
    <location>
        <begin position="36"/>
        <end position="54"/>
    </location>
</feature>
<evidence type="ECO:0000256" key="1">
    <source>
        <dbReference type="SAM" id="Phobius"/>
    </source>
</evidence>
<keyword evidence="1" id="KW-0812">Transmembrane</keyword>
<dbReference type="EMBL" id="MN740568">
    <property type="protein sequence ID" value="QHU34283.1"/>
    <property type="molecule type" value="Genomic_DNA"/>
</dbReference>
<dbReference type="AlphaFoldDB" id="A0A6C0LV26"/>
<feature type="transmembrane region" description="Helical" evidence="1">
    <location>
        <begin position="66"/>
        <end position="88"/>
    </location>
</feature>
<keyword evidence="1" id="KW-1133">Transmembrane helix</keyword>
<reference evidence="2" key="1">
    <citation type="journal article" date="2020" name="Nature">
        <title>Giant virus diversity and host interactions through global metagenomics.</title>
        <authorList>
            <person name="Schulz F."/>
            <person name="Roux S."/>
            <person name="Paez-Espino D."/>
            <person name="Jungbluth S."/>
            <person name="Walsh D.A."/>
            <person name="Denef V.J."/>
            <person name="McMahon K.D."/>
            <person name="Konstantinidis K.T."/>
            <person name="Eloe-Fadrosh E.A."/>
            <person name="Kyrpides N.C."/>
            <person name="Woyke T."/>
        </authorList>
    </citation>
    <scope>NUCLEOTIDE SEQUENCE</scope>
    <source>
        <strain evidence="2">GVMAG-S-1016713-123</strain>
    </source>
</reference>
<proteinExistence type="predicted"/>
<organism evidence="2">
    <name type="scientific">viral metagenome</name>
    <dbReference type="NCBI Taxonomy" id="1070528"/>
    <lineage>
        <taxon>unclassified sequences</taxon>
        <taxon>metagenomes</taxon>
        <taxon>organismal metagenomes</taxon>
    </lineage>
</organism>
<evidence type="ECO:0000313" key="2">
    <source>
        <dbReference type="EMBL" id="QHU34283.1"/>
    </source>
</evidence>
<accession>A0A6C0LV26</accession>
<protein>
    <submittedName>
        <fullName evidence="2">Uncharacterized protein</fullName>
    </submittedName>
</protein>
<keyword evidence="1" id="KW-0472">Membrane</keyword>
<name>A0A6C0LV26_9ZZZZ</name>
<feature type="transmembrane region" description="Helical" evidence="1">
    <location>
        <begin position="108"/>
        <end position="127"/>
    </location>
</feature>
<sequence>MLLHMDDITGGTIKKNSFFEHVFDFKDDTKNDLLNLSQYSVLSIIPVIGLNKLMKHYIPDADDTKGSLEIVIELIAQVLVILIGLFYIHRIVTFVPTYSNDSYPPFQLINIVLVILFITLSLQTKLGEKGNILYERMMGLINGEESLREKEPVLQQNQNVSHVLPPPTIAREPMQNQQSLGSTPIQGGQNFDQMYQSNPTHMVNANAPGQQQQQQMGPPPLMAANEALGGGGFGSMF</sequence>